<protein>
    <submittedName>
        <fullName evidence="4">Uncharacterized protein</fullName>
    </submittedName>
</protein>
<dbReference type="RefSeq" id="WP_112431897.1">
    <property type="nucleotide sequence ID" value="NZ_MCIF01000002.1"/>
</dbReference>
<accession>A0A328VKQ1</accession>
<feature type="region of interest" description="Disordered" evidence="2">
    <location>
        <begin position="393"/>
        <end position="417"/>
    </location>
</feature>
<sequence>MASLLSRVKIRFDALRGEEPRPPLMRPQISMILEEERRLGRPLRPQELCALFGWNTEELERYWRLLGQELQQARAELARYEEACTLYERYRQQQQEARARRTRRTRQASKPEQAGSPVPLRPEAVPAWPEGEEVAASLEARRRAILAQIQLDLPAHRRFLTAIKNLWRIVGPVAFVIFTISEVYYFLQHFLPTPTLWSEVLLWGISLLIEVPFTMATYDQAERRARQQERRAQGQPAIQPGDRLALWCWIGLALVNITGQIAFLAYVTHAGYQLTDPATVGLWVFILVRVGGVILGDSYTAFFLLEAEPTLERELRRQQQIVEGEARLAAVDRERLLKEAEARQAIRRVELAIEREEQEMDFVAQWQQLQMQQTLERQRRFMELERAQLQQLQSSASSGAIPAPALEQEPKTEQLGA</sequence>
<feature type="transmembrane region" description="Helical" evidence="3">
    <location>
        <begin position="280"/>
        <end position="305"/>
    </location>
</feature>
<evidence type="ECO:0000256" key="3">
    <source>
        <dbReference type="SAM" id="Phobius"/>
    </source>
</evidence>
<evidence type="ECO:0000313" key="4">
    <source>
        <dbReference type="EMBL" id="RAQ97491.1"/>
    </source>
</evidence>
<gene>
    <name evidence="4" type="ORF">A4R35_18285</name>
</gene>
<evidence type="ECO:0000256" key="2">
    <source>
        <dbReference type="SAM" id="MobiDB-lite"/>
    </source>
</evidence>
<reference evidence="4 5" key="1">
    <citation type="submission" date="2016-08" db="EMBL/GenBank/DDBJ databases">
        <title>Analysis of Carbohydrate Active Enzymes in Thermogemmatispora T81 Reveals Carbohydrate Degradation Ability.</title>
        <authorList>
            <person name="Tomazini A."/>
            <person name="Lal S."/>
            <person name="Stott M."/>
            <person name="Henrissat B."/>
            <person name="Polikarpov I."/>
            <person name="Sparling R."/>
            <person name="Levin D.B."/>
        </authorList>
    </citation>
    <scope>NUCLEOTIDE SEQUENCE [LARGE SCALE GENOMIC DNA]</scope>
    <source>
        <strain evidence="4 5">T81</strain>
    </source>
</reference>
<keyword evidence="5" id="KW-1185">Reference proteome</keyword>
<keyword evidence="3" id="KW-0812">Transmembrane</keyword>
<evidence type="ECO:0000313" key="5">
    <source>
        <dbReference type="Proteomes" id="UP000248706"/>
    </source>
</evidence>
<name>A0A328VKQ1_9CHLR</name>
<dbReference type="Proteomes" id="UP000248706">
    <property type="component" value="Unassembled WGS sequence"/>
</dbReference>
<keyword evidence="1" id="KW-0175">Coiled coil</keyword>
<feature type="compositionally biased region" description="Basic and acidic residues" evidence="2">
    <location>
        <begin position="408"/>
        <end position="417"/>
    </location>
</feature>
<keyword evidence="3" id="KW-1133">Transmembrane helix</keyword>
<comment type="caution">
    <text evidence="4">The sequence shown here is derived from an EMBL/GenBank/DDBJ whole genome shotgun (WGS) entry which is preliminary data.</text>
</comment>
<feature type="transmembrane region" description="Helical" evidence="3">
    <location>
        <begin position="244"/>
        <end position="268"/>
    </location>
</feature>
<organism evidence="4 5">
    <name type="scientific">Thermogemmatispora tikiterensis</name>
    <dbReference type="NCBI Taxonomy" id="1825093"/>
    <lineage>
        <taxon>Bacteria</taxon>
        <taxon>Bacillati</taxon>
        <taxon>Chloroflexota</taxon>
        <taxon>Ktedonobacteria</taxon>
        <taxon>Thermogemmatisporales</taxon>
        <taxon>Thermogemmatisporaceae</taxon>
        <taxon>Thermogemmatispora</taxon>
    </lineage>
</organism>
<dbReference type="OrthoDB" id="10016686at2"/>
<keyword evidence="3" id="KW-0472">Membrane</keyword>
<feature type="region of interest" description="Disordered" evidence="2">
    <location>
        <begin position="97"/>
        <end position="122"/>
    </location>
</feature>
<feature type="compositionally biased region" description="Low complexity" evidence="2">
    <location>
        <begin position="393"/>
        <end position="405"/>
    </location>
</feature>
<dbReference type="AlphaFoldDB" id="A0A328VKQ1"/>
<feature type="transmembrane region" description="Helical" evidence="3">
    <location>
        <begin position="166"/>
        <end position="188"/>
    </location>
</feature>
<evidence type="ECO:0000256" key="1">
    <source>
        <dbReference type="SAM" id="Coils"/>
    </source>
</evidence>
<proteinExistence type="predicted"/>
<dbReference type="EMBL" id="MCIF01000002">
    <property type="protein sequence ID" value="RAQ97491.1"/>
    <property type="molecule type" value="Genomic_DNA"/>
</dbReference>
<feature type="coiled-coil region" evidence="1">
    <location>
        <begin position="339"/>
        <end position="392"/>
    </location>
</feature>